<sequence>MAWASGSMVLVLHRHRQQVQHIHSRVLYPPPSHEARAIRTILILVSSFVAFYSVYTVLTIWMTLAPRRGQWVMNSSVLVSSCVPALSPFVLIISDTPVSQVLSYCRARTRGVS</sequence>
<dbReference type="Gene3D" id="1.20.1070.10">
    <property type="entry name" value="Rhodopsin 7-helix transmembrane proteins"/>
    <property type="match status" value="1"/>
</dbReference>
<keyword evidence="7 11" id="KW-0297">G-protein coupled receptor</keyword>
<proteinExistence type="inferred from homology"/>
<evidence type="ECO:0000256" key="2">
    <source>
        <dbReference type="ARBA" id="ARBA00010663"/>
    </source>
</evidence>
<dbReference type="PANTHER" id="PTHR24062">
    <property type="entry name" value="VOMERONASAL TYPE-1 RECEPTOR"/>
    <property type="match status" value="1"/>
</dbReference>
<dbReference type="Proteomes" id="UP000335636">
    <property type="component" value="Unassembled WGS sequence"/>
</dbReference>
<keyword evidence="10 11" id="KW-0807">Transducer</keyword>
<evidence type="ECO:0000256" key="9">
    <source>
        <dbReference type="ARBA" id="ARBA00023170"/>
    </source>
</evidence>
<keyword evidence="4 11" id="KW-0589">Pheromone response</keyword>
<keyword evidence="9 11" id="KW-0675">Receptor</keyword>
<evidence type="ECO:0000256" key="1">
    <source>
        <dbReference type="ARBA" id="ARBA00004651"/>
    </source>
</evidence>
<dbReference type="EMBL" id="CABDUW010001728">
    <property type="protein sequence ID" value="VTJ83552.1"/>
    <property type="molecule type" value="Genomic_DNA"/>
</dbReference>
<organism evidence="13 14">
    <name type="scientific">Marmota monax</name>
    <name type="common">Woodchuck</name>
    <dbReference type="NCBI Taxonomy" id="9995"/>
    <lineage>
        <taxon>Eukaryota</taxon>
        <taxon>Metazoa</taxon>
        <taxon>Chordata</taxon>
        <taxon>Craniata</taxon>
        <taxon>Vertebrata</taxon>
        <taxon>Euteleostomi</taxon>
        <taxon>Mammalia</taxon>
        <taxon>Eutheria</taxon>
        <taxon>Euarchontoglires</taxon>
        <taxon>Glires</taxon>
        <taxon>Rodentia</taxon>
        <taxon>Sciuromorpha</taxon>
        <taxon>Sciuridae</taxon>
        <taxon>Xerinae</taxon>
        <taxon>Marmotini</taxon>
        <taxon>Marmota</taxon>
    </lineage>
</organism>
<keyword evidence="3 11" id="KW-1003">Cell membrane</keyword>
<evidence type="ECO:0000256" key="3">
    <source>
        <dbReference type="ARBA" id="ARBA00022475"/>
    </source>
</evidence>
<dbReference type="EMBL" id="WJEC01006688">
    <property type="protein sequence ID" value="KAF7471711.1"/>
    <property type="molecule type" value="Genomic_DNA"/>
</dbReference>
<evidence type="ECO:0000256" key="6">
    <source>
        <dbReference type="ARBA" id="ARBA00022989"/>
    </source>
</evidence>
<dbReference type="GO" id="GO:0005886">
    <property type="term" value="C:plasma membrane"/>
    <property type="evidence" value="ECO:0007669"/>
    <property type="project" value="UniProtKB-SubCell"/>
</dbReference>
<evidence type="ECO:0000256" key="4">
    <source>
        <dbReference type="ARBA" id="ARBA00022507"/>
    </source>
</evidence>
<evidence type="ECO:0000256" key="5">
    <source>
        <dbReference type="ARBA" id="ARBA00022692"/>
    </source>
</evidence>
<dbReference type="Proteomes" id="UP000662637">
    <property type="component" value="Unassembled WGS sequence"/>
</dbReference>
<dbReference type="GO" id="GO:0019236">
    <property type="term" value="P:response to pheromone"/>
    <property type="evidence" value="ECO:0007669"/>
    <property type="project" value="UniProtKB-KW"/>
</dbReference>
<comment type="subcellular location">
    <subcellularLocation>
        <location evidence="1 11">Cell membrane</location>
        <topology evidence="1 11">Multi-pass membrane protein</topology>
    </subcellularLocation>
</comment>
<dbReference type="SUPFAM" id="SSF81321">
    <property type="entry name" value="Family A G protein-coupled receptor-like"/>
    <property type="match status" value="1"/>
</dbReference>
<evidence type="ECO:0000313" key="14">
    <source>
        <dbReference type="Proteomes" id="UP000335636"/>
    </source>
</evidence>
<evidence type="ECO:0000256" key="10">
    <source>
        <dbReference type="ARBA" id="ARBA00023224"/>
    </source>
</evidence>
<feature type="transmembrane region" description="Helical" evidence="11">
    <location>
        <begin position="40"/>
        <end position="64"/>
    </location>
</feature>
<dbReference type="InterPro" id="IPR004072">
    <property type="entry name" value="Vmron_rcpt_1"/>
</dbReference>
<evidence type="ECO:0000256" key="8">
    <source>
        <dbReference type="ARBA" id="ARBA00023136"/>
    </source>
</evidence>
<dbReference type="PRINTS" id="PR01534">
    <property type="entry name" value="VOMERONASL1R"/>
</dbReference>
<keyword evidence="8 11" id="KW-0472">Membrane</keyword>
<reference evidence="13 14" key="1">
    <citation type="submission" date="2019-04" db="EMBL/GenBank/DDBJ databases">
        <authorList>
            <person name="Alioto T."/>
            <person name="Alioto T."/>
        </authorList>
    </citation>
    <scope>NUCLEOTIDE SEQUENCE [LARGE SCALE GENOMIC DNA]</scope>
</reference>
<accession>A0A5E4CRI3</accession>
<keyword evidence="5 11" id="KW-0812">Transmembrane</keyword>
<comment type="caution">
    <text evidence="11">Lacks conserved residue(s) required for the propagation of feature annotation.</text>
</comment>
<evidence type="ECO:0000256" key="11">
    <source>
        <dbReference type="RuleBase" id="RU364061"/>
    </source>
</evidence>
<comment type="similarity">
    <text evidence="2 11">Belongs to the G-protein coupled receptor 1 family.</text>
</comment>
<protein>
    <recommendedName>
        <fullName evidence="11">Vomeronasal type-1 receptor</fullName>
    </recommendedName>
</protein>
<dbReference type="AlphaFoldDB" id="A0A5E4CRI3"/>
<dbReference type="GO" id="GO:0016503">
    <property type="term" value="F:pheromone receptor activity"/>
    <property type="evidence" value="ECO:0007669"/>
    <property type="project" value="InterPro"/>
</dbReference>
<feature type="transmembrane region" description="Helical" evidence="11">
    <location>
        <begin position="71"/>
        <end position="93"/>
    </location>
</feature>
<name>A0A5E4CRI3_MARMO</name>
<evidence type="ECO:0000313" key="13">
    <source>
        <dbReference type="EMBL" id="VTJ83552.1"/>
    </source>
</evidence>
<evidence type="ECO:0000313" key="12">
    <source>
        <dbReference type="EMBL" id="KAF7471711.1"/>
    </source>
</evidence>
<keyword evidence="6 11" id="KW-1133">Transmembrane helix</keyword>
<gene>
    <name evidence="12" type="ORF">GHT09_017215</name>
    <name evidence="13" type="ORF">MONAX_5E003907</name>
</gene>
<dbReference type="Pfam" id="PF03402">
    <property type="entry name" value="V1R"/>
    <property type="match status" value="1"/>
</dbReference>
<evidence type="ECO:0000256" key="7">
    <source>
        <dbReference type="ARBA" id="ARBA00023040"/>
    </source>
</evidence>
<reference evidence="12" key="2">
    <citation type="submission" date="2020-08" db="EMBL/GenBank/DDBJ databases">
        <authorList>
            <person name="Shumante A."/>
            <person name="Zimin A.V."/>
            <person name="Puiu D."/>
            <person name="Salzberg S.L."/>
        </authorList>
    </citation>
    <scope>NUCLEOTIDE SEQUENCE</scope>
    <source>
        <strain evidence="12">WC2-LM</strain>
        <tissue evidence="12">Liver</tissue>
    </source>
</reference>
<keyword evidence="14" id="KW-1185">Reference proteome</keyword>